<evidence type="ECO:0000259" key="3">
    <source>
        <dbReference type="Pfam" id="PF13505"/>
    </source>
</evidence>
<protein>
    <submittedName>
        <fullName evidence="4">Porin family protein</fullName>
    </submittedName>
</protein>
<comment type="caution">
    <text evidence="4">The sequence shown here is derived from an EMBL/GenBank/DDBJ whole genome shotgun (WGS) entry which is preliminary data.</text>
</comment>
<evidence type="ECO:0000313" key="5">
    <source>
        <dbReference type="Proteomes" id="UP001196873"/>
    </source>
</evidence>
<gene>
    <name evidence="4" type="ORF">KZY68_05500</name>
</gene>
<proteinExistence type="predicted"/>
<evidence type="ECO:0000313" key="4">
    <source>
        <dbReference type="EMBL" id="MBW4865478.1"/>
    </source>
</evidence>
<feature type="domain" description="Outer membrane protein beta-barrel" evidence="3">
    <location>
        <begin position="9"/>
        <end position="159"/>
    </location>
</feature>
<organism evidence="4 5">
    <name type="scientific">Segatella salivae</name>
    <dbReference type="NCBI Taxonomy" id="228604"/>
    <lineage>
        <taxon>Bacteria</taxon>
        <taxon>Pseudomonadati</taxon>
        <taxon>Bacteroidota</taxon>
        <taxon>Bacteroidia</taxon>
        <taxon>Bacteroidales</taxon>
        <taxon>Prevotellaceae</taxon>
        <taxon>Segatella</taxon>
    </lineage>
</organism>
<evidence type="ECO:0000256" key="2">
    <source>
        <dbReference type="SAM" id="SignalP"/>
    </source>
</evidence>
<feature type="chain" id="PRO_5043520712" evidence="2">
    <location>
        <begin position="21"/>
        <end position="159"/>
    </location>
</feature>
<dbReference type="Proteomes" id="UP001196873">
    <property type="component" value="Unassembled WGS sequence"/>
</dbReference>
<dbReference type="AlphaFoldDB" id="A0AAW4NKB7"/>
<reference evidence="4" key="1">
    <citation type="submission" date="2021-07" db="EMBL/GenBank/DDBJ databases">
        <title>Genomic diversity and antimicrobial resistance of Prevotella spp. isolated from chronic lung disease airways.</title>
        <authorList>
            <person name="Webb K.A."/>
            <person name="Olagoke O.S."/>
            <person name="Baird T."/>
            <person name="Neill J."/>
            <person name="Pham A."/>
            <person name="Wells T.J."/>
            <person name="Ramsay K.A."/>
            <person name="Bell S.C."/>
            <person name="Sarovich D.S."/>
            <person name="Price E.P."/>
        </authorList>
    </citation>
    <scope>NUCLEOTIDE SEQUENCE</scope>
    <source>
        <strain evidence="4">SCHI0047.S.3</strain>
    </source>
</reference>
<feature type="signal peptide" evidence="2">
    <location>
        <begin position="1"/>
        <end position="20"/>
    </location>
</feature>
<sequence length="159" mass="17533">MIKKLLFTLMCLMTSVGAFAQAKTFELGIKLNCATEDPHLGFGAVARYNIDGHFRPELEANYYPEGDNNIRAWDVNMNLQYLFPITHRFKVYPTAGLTIVGADFDGIGISTSESRVGLNLGGGVQFNITPKLHLHAETVYKIVSDIDRGVLSVGLSYAF</sequence>
<name>A0AAW4NKB7_9BACT</name>
<dbReference type="RefSeq" id="WP_219427649.1">
    <property type="nucleotide sequence ID" value="NZ_CALIQW010000037.1"/>
</dbReference>
<accession>A0AAW4NKB7</accession>
<dbReference type="EMBL" id="JAHXRF010000007">
    <property type="protein sequence ID" value="MBW4865478.1"/>
    <property type="molecule type" value="Genomic_DNA"/>
</dbReference>
<dbReference type="Pfam" id="PF13505">
    <property type="entry name" value="OMP_b-brl"/>
    <property type="match status" value="1"/>
</dbReference>
<evidence type="ECO:0000256" key="1">
    <source>
        <dbReference type="ARBA" id="ARBA00022729"/>
    </source>
</evidence>
<keyword evidence="1 2" id="KW-0732">Signal</keyword>
<dbReference type="InterPro" id="IPR027385">
    <property type="entry name" value="Beta-barrel_OMP"/>
</dbReference>